<dbReference type="EMBL" id="KV784353">
    <property type="protein sequence ID" value="OEU21975.1"/>
    <property type="molecule type" value="Genomic_DNA"/>
</dbReference>
<proteinExistence type="predicted"/>
<dbReference type="Gene3D" id="1.10.20.10">
    <property type="entry name" value="Histone, subunit A"/>
    <property type="match status" value="1"/>
</dbReference>
<evidence type="ECO:0000313" key="2">
    <source>
        <dbReference type="EMBL" id="OEU21975.1"/>
    </source>
</evidence>
<name>A0A1E7FV29_9STRA</name>
<gene>
    <name evidence="2" type="ORF">FRACYDRAFT_232124</name>
</gene>
<reference evidence="2 3" key="1">
    <citation type="submission" date="2016-09" db="EMBL/GenBank/DDBJ databases">
        <title>Extensive genetic diversity and differential bi-allelic expression allows diatom success in the polar Southern Ocean.</title>
        <authorList>
            <consortium name="DOE Joint Genome Institute"/>
            <person name="Mock T."/>
            <person name="Otillar R.P."/>
            <person name="Strauss J."/>
            <person name="Dupont C."/>
            <person name="Frickenhaus S."/>
            <person name="Maumus F."/>
            <person name="Mcmullan M."/>
            <person name="Sanges R."/>
            <person name="Schmutz J."/>
            <person name="Toseland A."/>
            <person name="Valas R."/>
            <person name="Veluchamy A."/>
            <person name="Ward B.J."/>
            <person name="Allen A."/>
            <person name="Barry K."/>
            <person name="Falciatore A."/>
            <person name="Ferrante M."/>
            <person name="Fortunato A.E."/>
            <person name="Gloeckner G."/>
            <person name="Gruber A."/>
            <person name="Hipkin R."/>
            <person name="Janech M."/>
            <person name="Kroth P."/>
            <person name="Leese F."/>
            <person name="Lindquist E."/>
            <person name="Lyon B.R."/>
            <person name="Martin J."/>
            <person name="Mayer C."/>
            <person name="Parker M."/>
            <person name="Quesneville H."/>
            <person name="Raymond J."/>
            <person name="Uhlig C."/>
            <person name="Valentin K.U."/>
            <person name="Worden A.Z."/>
            <person name="Armbrust E.V."/>
            <person name="Bowler C."/>
            <person name="Green B."/>
            <person name="Moulton V."/>
            <person name="Van Oosterhout C."/>
            <person name="Grigoriev I."/>
        </authorList>
    </citation>
    <scope>NUCLEOTIDE SEQUENCE [LARGE SCALE GENOMIC DNA]</scope>
    <source>
        <strain evidence="2 3">CCMP1102</strain>
    </source>
</reference>
<evidence type="ECO:0000313" key="3">
    <source>
        <dbReference type="Proteomes" id="UP000095751"/>
    </source>
</evidence>
<feature type="region of interest" description="Disordered" evidence="1">
    <location>
        <begin position="320"/>
        <end position="409"/>
    </location>
</feature>
<sequence length="563" mass="60382">MDTTVVKDEIYSFEIARRVVGRAALHLGIDSMTEQALDVMADVLLQYLTRTGQALSHLVESSRRTSAHVNVLDTFQACQLVTSPAVGRLHLQEPEEEEEEILSPTNNNNNNSTSADGTSLSTSTNNGNSNTANGNTSSSSANPSNGSSMRSSLKSSSYSVTGWQGLAEFVFGPKWLEEKDEEDLIAPLIMNATNIDENGEGRPLSSGGAGGKALPSALADVREDTDGIGVGGDNLNQYGRKRNRQRGGWDAPYPDGVPTFPRASATCANPHALPAKVTGGIDTISGGESTAYRKVDIDAEEAAEEEHEAMNELEGMSDDVFAPSPTTPMATTVGSSWGSINGNNKRTLDRHDTANDDEDNDDDMPPTKKVKLEDGKAASNKKGDNDTDSAKKKEAATKTTSGDDEKETCVEDDAISDKFLYVPSFYPRPPSTKVVVDERRTVVDDQQQRLLQQQRQQQQQQQEQQVSTNNNDPPTSIADIDSSLGVRSSLVRMGQNSYWGSGWEQASTMAVPMGRRTNDGSGNTNVPGGATAIAEVPIIPMNRASGSRVSRILEGSMDAAAMQ</sequence>
<feature type="compositionally biased region" description="Polar residues" evidence="1">
    <location>
        <begin position="327"/>
        <end position="345"/>
    </location>
</feature>
<feature type="region of interest" description="Disordered" evidence="1">
    <location>
        <begin position="228"/>
        <end position="251"/>
    </location>
</feature>
<dbReference type="GO" id="GO:0046982">
    <property type="term" value="F:protein heterodimerization activity"/>
    <property type="evidence" value="ECO:0007669"/>
    <property type="project" value="InterPro"/>
</dbReference>
<dbReference type="KEGG" id="fcy:FRACYDRAFT_232124"/>
<dbReference type="CDD" id="cd00076">
    <property type="entry name" value="HFD_SF"/>
    <property type="match status" value="1"/>
</dbReference>
<feature type="compositionally biased region" description="Acidic residues" evidence="1">
    <location>
        <begin position="355"/>
        <end position="364"/>
    </location>
</feature>
<feature type="region of interest" description="Disordered" evidence="1">
    <location>
        <begin position="93"/>
        <end position="154"/>
    </location>
</feature>
<dbReference type="OrthoDB" id="48401at2759"/>
<evidence type="ECO:0008006" key="4">
    <source>
        <dbReference type="Google" id="ProtNLM"/>
    </source>
</evidence>
<dbReference type="InterPro" id="IPR009072">
    <property type="entry name" value="Histone-fold"/>
</dbReference>
<dbReference type="Proteomes" id="UP000095751">
    <property type="component" value="Unassembled WGS sequence"/>
</dbReference>
<accession>A0A1E7FV29</accession>
<feature type="compositionally biased region" description="Low complexity" evidence="1">
    <location>
        <begin position="448"/>
        <end position="465"/>
    </location>
</feature>
<feature type="compositionally biased region" description="Basic and acidic residues" evidence="1">
    <location>
        <begin position="370"/>
        <end position="409"/>
    </location>
</feature>
<dbReference type="InParanoid" id="A0A1E7FV29"/>
<dbReference type="AlphaFoldDB" id="A0A1E7FV29"/>
<evidence type="ECO:0000256" key="1">
    <source>
        <dbReference type="SAM" id="MobiDB-lite"/>
    </source>
</evidence>
<protein>
    <recommendedName>
        <fullName evidence="4">Bromodomain associated domain-containing protein</fullName>
    </recommendedName>
</protein>
<keyword evidence="3" id="KW-1185">Reference proteome</keyword>
<feature type="compositionally biased region" description="Low complexity" evidence="1">
    <location>
        <begin position="106"/>
        <end position="154"/>
    </location>
</feature>
<organism evidence="2 3">
    <name type="scientific">Fragilariopsis cylindrus CCMP1102</name>
    <dbReference type="NCBI Taxonomy" id="635003"/>
    <lineage>
        <taxon>Eukaryota</taxon>
        <taxon>Sar</taxon>
        <taxon>Stramenopiles</taxon>
        <taxon>Ochrophyta</taxon>
        <taxon>Bacillariophyta</taxon>
        <taxon>Bacillariophyceae</taxon>
        <taxon>Bacillariophycidae</taxon>
        <taxon>Bacillariales</taxon>
        <taxon>Bacillariaceae</taxon>
        <taxon>Fragilariopsis</taxon>
    </lineage>
</organism>
<feature type="region of interest" description="Disordered" evidence="1">
    <location>
        <begin position="447"/>
        <end position="483"/>
    </location>
</feature>